<dbReference type="AlphaFoldDB" id="A0A831JSR4"/>
<keyword evidence="1" id="KW-0732">Signal</keyword>
<dbReference type="PIRSF" id="PIRSF004982">
    <property type="entry name" value="SlP"/>
    <property type="match status" value="1"/>
</dbReference>
<dbReference type="PANTHER" id="PTHR37530:SF1">
    <property type="entry name" value="OUTER MEMBRANE PROTEIN SLP"/>
    <property type="match status" value="1"/>
</dbReference>
<dbReference type="InterPro" id="IPR004658">
    <property type="entry name" value="OMP_Slp"/>
</dbReference>
<accession>A0A831JSR4</accession>
<name>A0A831JSR4_9GAMM</name>
<dbReference type="EMBL" id="DRCV01000281">
    <property type="protein sequence ID" value="HDK38607.1"/>
    <property type="molecule type" value="Genomic_DNA"/>
</dbReference>
<dbReference type="Proteomes" id="UP000885822">
    <property type="component" value="Unassembled WGS sequence"/>
</dbReference>
<dbReference type="Pfam" id="PF03843">
    <property type="entry name" value="Slp"/>
    <property type="match status" value="1"/>
</dbReference>
<feature type="signal peptide" evidence="1">
    <location>
        <begin position="1"/>
        <end position="18"/>
    </location>
</feature>
<evidence type="ECO:0000313" key="2">
    <source>
        <dbReference type="EMBL" id="HDK38607.1"/>
    </source>
</evidence>
<reference evidence="2" key="1">
    <citation type="journal article" date="2020" name="mSystems">
        <title>Genome- and Community-Level Interaction Insights into Carbon Utilization and Element Cycling Functions of Hydrothermarchaeota in Hydrothermal Sediment.</title>
        <authorList>
            <person name="Zhou Z."/>
            <person name="Liu Y."/>
            <person name="Xu W."/>
            <person name="Pan J."/>
            <person name="Luo Z.H."/>
            <person name="Li M."/>
        </authorList>
    </citation>
    <scope>NUCLEOTIDE SEQUENCE [LARGE SCALE GENOMIC DNA]</scope>
    <source>
        <strain evidence="2">HyVt-26</strain>
    </source>
</reference>
<comment type="caution">
    <text evidence="2">The sequence shown here is derived from an EMBL/GenBank/DDBJ whole genome shotgun (WGS) entry which is preliminary data.</text>
</comment>
<dbReference type="PROSITE" id="PS51257">
    <property type="entry name" value="PROKAR_LIPOPROTEIN"/>
    <property type="match status" value="1"/>
</dbReference>
<evidence type="ECO:0008006" key="3">
    <source>
        <dbReference type="Google" id="ProtNLM"/>
    </source>
</evidence>
<dbReference type="GO" id="GO:0019867">
    <property type="term" value="C:outer membrane"/>
    <property type="evidence" value="ECO:0007669"/>
    <property type="project" value="InterPro"/>
</dbReference>
<proteinExistence type="predicted"/>
<gene>
    <name evidence="2" type="ORF">ENG92_06290</name>
</gene>
<feature type="chain" id="PRO_5032522813" description="Slp family lipoprotein" evidence="1">
    <location>
        <begin position="19"/>
        <end position="177"/>
    </location>
</feature>
<protein>
    <recommendedName>
        <fullName evidence="3">Slp family lipoprotein</fullName>
    </recommendedName>
</protein>
<dbReference type="PANTHER" id="PTHR37530">
    <property type="entry name" value="OUTER MEMBRANE PROTEIN SLP"/>
    <property type="match status" value="1"/>
</dbReference>
<sequence>MKRLFYLMIMVLWLGGCASNLPRSIAEAPKVAVTVVQVQKQPAAFTGKTICWGGEILEVVNAEKHTDVLVLGRELENDGKPFVDGKIDARFIARFSGFREPADYPQGKRLTVSGVIMGLEIRKVGEYPYPYPVVEVVESHLWPDPRPDYDYHPYYYGPYYGWGPYPRYPWWGYPYWR</sequence>
<evidence type="ECO:0000256" key="1">
    <source>
        <dbReference type="SAM" id="SignalP"/>
    </source>
</evidence>
<organism evidence="2">
    <name type="scientific">Thiolapillus brandeum</name>
    <dbReference type="NCBI Taxonomy" id="1076588"/>
    <lineage>
        <taxon>Bacteria</taxon>
        <taxon>Pseudomonadati</taxon>
        <taxon>Pseudomonadota</taxon>
        <taxon>Gammaproteobacteria</taxon>
        <taxon>Chromatiales</taxon>
        <taxon>Sedimenticolaceae</taxon>
        <taxon>Thiolapillus</taxon>
    </lineage>
</organism>